<name>A0A0G2AVW5_9BACT</name>
<dbReference type="Proteomes" id="UP000033865">
    <property type="component" value="Unassembled WGS sequence"/>
</dbReference>
<protein>
    <submittedName>
        <fullName evidence="3">Glycosyltransferase</fullName>
    </submittedName>
</protein>
<dbReference type="AlphaFoldDB" id="A0A0G2AVW5"/>
<dbReference type="GO" id="GO:0016757">
    <property type="term" value="F:glycosyltransferase activity"/>
    <property type="evidence" value="ECO:0007669"/>
    <property type="project" value="InterPro"/>
</dbReference>
<comment type="caution">
    <text evidence="3">The sequence shown here is derived from an EMBL/GenBank/DDBJ whole genome shotgun (WGS) entry which is preliminary data.</text>
</comment>
<evidence type="ECO:0000313" key="4">
    <source>
        <dbReference type="Proteomes" id="UP000033865"/>
    </source>
</evidence>
<dbReference type="InterPro" id="IPR028098">
    <property type="entry name" value="Glyco_trans_4-like_N"/>
</dbReference>
<dbReference type="InterPro" id="IPR001296">
    <property type="entry name" value="Glyco_trans_1"/>
</dbReference>
<dbReference type="EMBL" id="LCRN01000003">
    <property type="protein sequence ID" value="KKW37054.1"/>
    <property type="molecule type" value="Genomic_DNA"/>
</dbReference>
<gene>
    <name evidence="3" type="ORF">UY82_C0003G0008</name>
</gene>
<feature type="domain" description="Glycosyltransferase subfamily 4-like N-terminal" evidence="2">
    <location>
        <begin position="16"/>
        <end position="208"/>
    </location>
</feature>
<dbReference type="SUPFAM" id="SSF53756">
    <property type="entry name" value="UDP-Glycosyltransferase/glycogen phosphorylase"/>
    <property type="match status" value="1"/>
</dbReference>
<organism evidence="3 4">
    <name type="scientific">Candidatus Uhrbacteria bacterium GW2011_GWC2_53_7</name>
    <dbReference type="NCBI Taxonomy" id="1618986"/>
    <lineage>
        <taxon>Bacteria</taxon>
        <taxon>Candidatus Uhriibacteriota</taxon>
    </lineage>
</organism>
<dbReference type="Pfam" id="PF13439">
    <property type="entry name" value="Glyco_transf_4"/>
    <property type="match status" value="1"/>
</dbReference>
<reference evidence="3 4" key="1">
    <citation type="journal article" date="2015" name="Nature">
        <title>rRNA introns, odd ribosomes, and small enigmatic genomes across a large radiation of phyla.</title>
        <authorList>
            <person name="Brown C.T."/>
            <person name="Hug L.A."/>
            <person name="Thomas B.C."/>
            <person name="Sharon I."/>
            <person name="Castelle C.J."/>
            <person name="Singh A."/>
            <person name="Wilkins M.J."/>
            <person name="Williams K.H."/>
            <person name="Banfield J.F."/>
        </authorList>
    </citation>
    <scope>NUCLEOTIDE SEQUENCE [LARGE SCALE GENOMIC DNA]</scope>
</reference>
<proteinExistence type="predicted"/>
<keyword evidence="3" id="KW-0808">Transferase</keyword>
<evidence type="ECO:0000313" key="3">
    <source>
        <dbReference type="EMBL" id="KKW37054.1"/>
    </source>
</evidence>
<dbReference type="PANTHER" id="PTHR45947">
    <property type="entry name" value="SULFOQUINOVOSYL TRANSFERASE SQD2"/>
    <property type="match status" value="1"/>
</dbReference>
<feature type="domain" description="Glycosyl transferase family 1" evidence="1">
    <location>
        <begin position="225"/>
        <end position="378"/>
    </location>
</feature>
<dbReference type="PANTHER" id="PTHR45947:SF3">
    <property type="entry name" value="SULFOQUINOVOSYL TRANSFERASE SQD2"/>
    <property type="match status" value="1"/>
</dbReference>
<accession>A0A0G2AVW5</accession>
<evidence type="ECO:0000259" key="1">
    <source>
        <dbReference type="Pfam" id="PF00534"/>
    </source>
</evidence>
<dbReference type="Pfam" id="PF00534">
    <property type="entry name" value="Glycos_transf_1"/>
    <property type="match status" value="1"/>
</dbReference>
<dbReference type="Gene3D" id="3.40.50.2000">
    <property type="entry name" value="Glycogen Phosphorylase B"/>
    <property type="match status" value="2"/>
</dbReference>
<dbReference type="InterPro" id="IPR050194">
    <property type="entry name" value="Glycosyltransferase_grp1"/>
</dbReference>
<sequence length="403" mass="45342">MKLLLLTNLFIPFTRGGAERIVELQANLLAEAGHEVLIVTPTPDPRFLESVLESGARVIRFRPRNLYFILNDFVQPFLKRALWHLIDLYHPYPKRLVRRVITSEKPDLVITHNMKGFGLRAFEAIRETGVPHVHVLHDLQLVIPSGLKIYGEENDWRTSSHLQRLYARTTARRLGSPDLVVSPSQYLLEEYRQAGFFLGSTTHVLPNPAPWAKLGSGRDTGFLEKNPVSRPDPIVLYVGQLEEHKGLRVLMEAWHAVDANLGIVGSGELESEVETFTKERSGITFYGRRSPIEVRSLMARARLLVVPSLCYENAPTVIMEALSLGTPVVASNIGGIPELIREGEGVLVEPGNAEALREAITAELKKPLDREKIKQSATRFSLEVYKRQLEDIIGMVRTNDVKK</sequence>
<evidence type="ECO:0000259" key="2">
    <source>
        <dbReference type="Pfam" id="PF13439"/>
    </source>
</evidence>